<dbReference type="OrthoDB" id="9805416at2"/>
<dbReference type="Pfam" id="PF02826">
    <property type="entry name" value="2-Hacid_dh_C"/>
    <property type="match status" value="1"/>
</dbReference>
<keyword evidence="2 4" id="KW-0560">Oxidoreductase</keyword>
<dbReference type="GO" id="GO:0016618">
    <property type="term" value="F:hydroxypyruvate reductase [NAD(P)H] activity"/>
    <property type="evidence" value="ECO:0007669"/>
    <property type="project" value="TreeGrafter"/>
</dbReference>
<feature type="domain" description="D-isomer specific 2-hydroxyacid dehydrogenase catalytic" evidence="5">
    <location>
        <begin position="38"/>
        <end position="314"/>
    </location>
</feature>
<dbReference type="FunFam" id="3.40.50.720:FF:000213">
    <property type="entry name" value="Putative 2-hydroxyacid dehydrogenase"/>
    <property type="match status" value="1"/>
</dbReference>
<evidence type="ECO:0000259" key="5">
    <source>
        <dbReference type="Pfam" id="PF00389"/>
    </source>
</evidence>
<keyword evidence="1" id="KW-0521">NADP</keyword>
<name>A0A370FI10_9BURK</name>
<dbReference type="PANTHER" id="PTHR10996">
    <property type="entry name" value="2-HYDROXYACID DEHYDROGENASE-RELATED"/>
    <property type="match status" value="1"/>
</dbReference>
<dbReference type="InterPro" id="IPR006139">
    <property type="entry name" value="D-isomer_2_OHA_DH_cat_dom"/>
</dbReference>
<organism evidence="7 8">
    <name type="scientific">Pseudacidovorax intermedius</name>
    <dbReference type="NCBI Taxonomy" id="433924"/>
    <lineage>
        <taxon>Bacteria</taxon>
        <taxon>Pseudomonadati</taxon>
        <taxon>Pseudomonadota</taxon>
        <taxon>Betaproteobacteria</taxon>
        <taxon>Burkholderiales</taxon>
        <taxon>Comamonadaceae</taxon>
        <taxon>Pseudacidovorax</taxon>
    </lineage>
</organism>
<dbReference type="GO" id="GO:0051287">
    <property type="term" value="F:NAD binding"/>
    <property type="evidence" value="ECO:0007669"/>
    <property type="project" value="InterPro"/>
</dbReference>
<evidence type="ECO:0000259" key="6">
    <source>
        <dbReference type="Pfam" id="PF02826"/>
    </source>
</evidence>
<accession>A0A370FI10</accession>
<evidence type="ECO:0000313" key="8">
    <source>
        <dbReference type="Proteomes" id="UP000255265"/>
    </source>
</evidence>
<dbReference type="Gene3D" id="3.40.50.720">
    <property type="entry name" value="NAD(P)-binding Rossmann-like Domain"/>
    <property type="match status" value="2"/>
</dbReference>
<dbReference type="RefSeq" id="WP_114802619.1">
    <property type="nucleotide sequence ID" value="NZ_QQAV01000003.1"/>
</dbReference>
<dbReference type="InterPro" id="IPR036291">
    <property type="entry name" value="NAD(P)-bd_dom_sf"/>
</dbReference>
<keyword evidence="3" id="KW-0520">NAD</keyword>
<sequence>MTLDTRPRILQNGPLLPQLEQALAATYRLTLLQAQPDPAAFLAAEGAQFDGIACTARIGAPRALIDALPSLRVISNFGVGFETIGVERARERGIAVGYTPDVLNDCVADTAFGLVMDVARRFSAADRFTRRGDWLRGQFPLSRRVSGKRLGIVGLGRIGRVIARRAGGFDMAVRYHNRRPVDDVPYGYEPTLEGLARWADFLVVASAGGPATRGLISAAVLDALGPQGFLVNVSRGTVVDQAALVQALQQGRIAGAGLDVFEQEPQVPEALFAMDNVVLLPHVASNTHETRQAMADLVMDNLASYFATGRVRVPVPGSA</sequence>
<dbReference type="SUPFAM" id="SSF52283">
    <property type="entry name" value="Formate/glycerate dehydrogenase catalytic domain-like"/>
    <property type="match status" value="1"/>
</dbReference>
<keyword evidence="8" id="KW-1185">Reference proteome</keyword>
<dbReference type="Pfam" id="PF00389">
    <property type="entry name" value="2-Hacid_dh"/>
    <property type="match status" value="1"/>
</dbReference>
<comment type="similarity">
    <text evidence="4">Belongs to the D-isomer specific 2-hydroxyacid dehydrogenase family.</text>
</comment>
<dbReference type="EMBL" id="QQAV01000003">
    <property type="protein sequence ID" value="RDI26003.1"/>
    <property type="molecule type" value="Genomic_DNA"/>
</dbReference>
<dbReference type="CDD" id="cd12156">
    <property type="entry name" value="HPPR"/>
    <property type="match status" value="1"/>
</dbReference>
<dbReference type="InterPro" id="IPR006140">
    <property type="entry name" value="D-isomer_DH_NAD-bd"/>
</dbReference>
<proteinExistence type="inferred from homology"/>
<dbReference type="PROSITE" id="PS00065">
    <property type="entry name" value="D_2_HYDROXYACID_DH_1"/>
    <property type="match status" value="1"/>
</dbReference>
<comment type="caution">
    <text evidence="7">The sequence shown here is derived from an EMBL/GenBank/DDBJ whole genome shotgun (WGS) entry which is preliminary data.</text>
</comment>
<evidence type="ECO:0000256" key="2">
    <source>
        <dbReference type="ARBA" id="ARBA00023002"/>
    </source>
</evidence>
<dbReference type="AlphaFoldDB" id="A0A370FI10"/>
<dbReference type="GO" id="GO:0005829">
    <property type="term" value="C:cytosol"/>
    <property type="evidence" value="ECO:0007669"/>
    <property type="project" value="TreeGrafter"/>
</dbReference>
<dbReference type="SUPFAM" id="SSF51735">
    <property type="entry name" value="NAD(P)-binding Rossmann-fold domains"/>
    <property type="match status" value="1"/>
</dbReference>
<feature type="domain" description="D-isomer specific 2-hydroxyacid dehydrogenase NAD-binding" evidence="6">
    <location>
        <begin position="112"/>
        <end position="284"/>
    </location>
</feature>
<evidence type="ECO:0000256" key="3">
    <source>
        <dbReference type="ARBA" id="ARBA00023027"/>
    </source>
</evidence>
<dbReference type="GO" id="GO:0030267">
    <property type="term" value="F:glyoxylate reductase (NADPH) activity"/>
    <property type="evidence" value="ECO:0007669"/>
    <property type="project" value="TreeGrafter"/>
</dbReference>
<dbReference type="InterPro" id="IPR050223">
    <property type="entry name" value="D-isomer_2-hydroxyacid_DH"/>
</dbReference>
<protein>
    <submittedName>
        <fullName evidence="7">Lactate dehydrogenase-like 2-hydroxyacid dehydrogenase</fullName>
    </submittedName>
</protein>
<gene>
    <name evidence="7" type="ORF">DFR41_103159</name>
</gene>
<evidence type="ECO:0000313" key="7">
    <source>
        <dbReference type="EMBL" id="RDI26003.1"/>
    </source>
</evidence>
<dbReference type="Proteomes" id="UP000255265">
    <property type="component" value="Unassembled WGS sequence"/>
</dbReference>
<evidence type="ECO:0000256" key="4">
    <source>
        <dbReference type="RuleBase" id="RU003719"/>
    </source>
</evidence>
<dbReference type="PANTHER" id="PTHR10996:SF178">
    <property type="entry name" value="2-HYDROXYACID DEHYDROGENASE YGL185C-RELATED"/>
    <property type="match status" value="1"/>
</dbReference>
<dbReference type="InterPro" id="IPR029752">
    <property type="entry name" value="D-isomer_DH_CS1"/>
</dbReference>
<reference evidence="7 8" key="1">
    <citation type="submission" date="2018-07" db="EMBL/GenBank/DDBJ databases">
        <title>Genomic Encyclopedia of Type Strains, Phase IV (KMG-IV): sequencing the most valuable type-strain genomes for metagenomic binning, comparative biology and taxonomic classification.</title>
        <authorList>
            <person name="Goeker M."/>
        </authorList>
    </citation>
    <scope>NUCLEOTIDE SEQUENCE [LARGE SCALE GENOMIC DNA]</scope>
    <source>
        <strain evidence="7 8">DSM 21352</strain>
    </source>
</reference>
<evidence type="ECO:0000256" key="1">
    <source>
        <dbReference type="ARBA" id="ARBA00022857"/>
    </source>
</evidence>